<proteinExistence type="inferred from homology"/>
<evidence type="ECO:0000313" key="4">
    <source>
        <dbReference type="EMBL" id="OLL25262.1"/>
    </source>
</evidence>
<keyword evidence="4" id="KW-0378">Hydrolase</keyword>
<dbReference type="SUPFAM" id="SSF56529">
    <property type="entry name" value="FAH"/>
    <property type="match status" value="1"/>
</dbReference>
<gene>
    <name evidence="4" type="ORF">NEOLI_000838</name>
</gene>
<dbReference type="AlphaFoldDB" id="A0A1U7LRT7"/>
<organism evidence="4 5">
    <name type="scientific">Neolecta irregularis (strain DAH-3)</name>
    <dbReference type="NCBI Taxonomy" id="1198029"/>
    <lineage>
        <taxon>Eukaryota</taxon>
        <taxon>Fungi</taxon>
        <taxon>Dikarya</taxon>
        <taxon>Ascomycota</taxon>
        <taxon>Taphrinomycotina</taxon>
        <taxon>Neolectales</taxon>
        <taxon>Neolectaceae</taxon>
        <taxon>Neolecta</taxon>
    </lineage>
</organism>
<protein>
    <submittedName>
        <fullName evidence="4">Fumarylacetoacetate hydrolase domain-containing protein 2</fullName>
    </submittedName>
</protein>
<reference evidence="4 5" key="1">
    <citation type="submission" date="2016-04" db="EMBL/GenBank/DDBJ databases">
        <title>Evolutionary innovation and constraint leading to complex multicellularity in the Ascomycota.</title>
        <authorList>
            <person name="Cisse O."/>
            <person name="Nguyen A."/>
            <person name="Hewitt D.A."/>
            <person name="Jedd G."/>
            <person name="Stajich J.E."/>
        </authorList>
    </citation>
    <scope>NUCLEOTIDE SEQUENCE [LARGE SCALE GENOMIC DNA]</scope>
    <source>
        <strain evidence="4 5">DAH-3</strain>
    </source>
</reference>
<comment type="caution">
    <text evidence="4">The sequence shown here is derived from an EMBL/GenBank/DDBJ whole genome shotgun (WGS) entry which is preliminary data.</text>
</comment>
<keyword evidence="5" id="KW-1185">Reference proteome</keyword>
<evidence type="ECO:0000256" key="2">
    <source>
        <dbReference type="ARBA" id="ARBA00022723"/>
    </source>
</evidence>
<dbReference type="STRING" id="1198029.A0A1U7LRT7"/>
<dbReference type="EMBL" id="LXFE01000464">
    <property type="protein sequence ID" value="OLL25262.1"/>
    <property type="molecule type" value="Genomic_DNA"/>
</dbReference>
<dbReference type="PANTHER" id="PTHR11820">
    <property type="entry name" value="ACYLPYRUVASE"/>
    <property type="match status" value="1"/>
</dbReference>
<dbReference type="OMA" id="CNKIVAP"/>
<dbReference type="GO" id="GO:0006107">
    <property type="term" value="P:oxaloacetate metabolic process"/>
    <property type="evidence" value="ECO:0007669"/>
    <property type="project" value="UniProtKB-ARBA"/>
</dbReference>
<name>A0A1U7LRT7_NEOID</name>
<evidence type="ECO:0000313" key="5">
    <source>
        <dbReference type="Proteomes" id="UP000186594"/>
    </source>
</evidence>
<dbReference type="GO" id="GO:0050163">
    <property type="term" value="F:oxaloacetate tautomerase activity"/>
    <property type="evidence" value="ECO:0007669"/>
    <property type="project" value="UniProtKB-ARBA"/>
</dbReference>
<dbReference type="Gene3D" id="3.90.850.10">
    <property type="entry name" value="Fumarylacetoacetase-like, C-terminal domain"/>
    <property type="match status" value="1"/>
</dbReference>
<accession>A0A1U7LRT7</accession>
<evidence type="ECO:0000256" key="1">
    <source>
        <dbReference type="ARBA" id="ARBA00010211"/>
    </source>
</evidence>
<dbReference type="GO" id="GO:0016787">
    <property type="term" value="F:hydrolase activity"/>
    <property type="evidence" value="ECO:0007669"/>
    <property type="project" value="UniProtKB-KW"/>
</dbReference>
<feature type="domain" description="Fumarylacetoacetase-like C-terminal" evidence="3">
    <location>
        <begin position="73"/>
        <end position="277"/>
    </location>
</feature>
<dbReference type="GO" id="GO:0046872">
    <property type="term" value="F:metal ion binding"/>
    <property type="evidence" value="ECO:0007669"/>
    <property type="project" value="UniProtKB-KW"/>
</dbReference>
<comment type="similarity">
    <text evidence="1">Belongs to the FAH family.</text>
</comment>
<dbReference type="PANTHER" id="PTHR11820:SF112">
    <property type="entry name" value="FUMARYLACETOACETATE HYDROLASE FAMILY PROTEIN (AFU_ORTHOLOGUE AFUA_1G02370)-RELATED"/>
    <property type="match status" value="1"/>
</dbReference>
<dbReference type="FunFam" id="3.90.850.10:FF:000002">
    <property type="entry name" value="2-hydroxyhepta-2,4-diene-1,7-dioate isomerase"/>
    <property type="match status" value="1"/>
</dbReference>
<evidence type="ECO:0000259" key="3">
    <source>
        <dbReference type="Pfam" id="PF01557"/>
    </source>
</evidence>
<dbReference type="InterPro" id="IPR036663">
    <property type="entry name" value="Fumarylacetoacetase_C_sf"/>
</dbReference>
<keyword evidence="2" id="KW-0479">Metal-binding</keyword>
<dbReference type="OrthoDB" id="411064at2759"/>
<dbReference type="Proteomes" id="UP000186594">
    <property type="component" value="Unassembled WGS sequence"/>
</dbReference>
<sequence>MSRTISRLIRFLAIDNSVYFGDAILPNGVTDSAAARSARIVTGDIFGDYQFTDQILEVKKLLSPLNPSQVRTIRCLGFNYGRHAIERGLVIDKSYKPVTSLSGPTDPIKVPLIAQDRPGLDYEAELVIVIGKQARDVPEADALDYVFGYTVGNDVSQRYWQVNGGGGQWNFGKCFDTWAPIGPAIVTKAVIGDPGNLKISCKINNEQRQYSNTSDFIFKVQKIVSFLSSGTTLLPGDLIFTGTPEGVGVAFSPPKWLEDGDIVETEIKNIGSIVNQISVEVRQSEI</sequence>
<dbReference type="InterPro" id="IPR011234">
    <property type="entry name" value="Fumarylacetoacetase-like_C"/>
</dbReference>
<dbReference type="Pfam" id="PF01557">
    <property type="entry name" value="FAA_hydrolase"/>
    <property type="match status" value="1"/>
</dbReference>